<evidence type="ECO:0000313" key="4">
    <source>
        <dbReference type="Proteomes" id="UP001341281"/>
    </source>
</evidence>
<protein>
    <recommendedName>
        <fullName evidence="2">F-box domain-containing protein</fullName>
    </recommendedName>
</protein>
<name>A0AAQ3UP85_PASNO</name>
<feature type="domain" description="F-box" evidence="2">
    <location>
        <begin position="38"/>
        <end position="74"/>
    </location>
</feature>
<dbReference type="Proteomes" id="UP001341281">
    <property type="component" value="Chromosome 10"/>
</dbReference>
<evidence type="ECO:0000256" key="1">
    <source>
        <dbReference type="SAM" id="MobiDB-lite"/>
    </source>
</evidence>
<dbReference type="Gene3D" id="1.20.1280.50">
    <property type="match status" value="1"/>
</dbReference>
<gene>
    <name evidence="3" type="ORF">U9M48_041789</name>
</gene>
<proteinExistence type="predicted"/>
<dbReference type="PANTHER" id="PTHR36140:SF9">
    <property type="entry name" value="F-BOX DOMAIN CONTAINING PROTEIN"/>
    <property type="match status" value="1"/>
</dbReference>
<reference evidence="3 4" key="1">
    <citation type="submission" date="2024-02" db="EMBL/GenBank/DDBJ databases">
        <title>High-quality chromosome-scale genome assembly of Pensacola bahiagrass (Paspalum notatum Flugge var. saurae).</title>
        <authorList>
            <person name="Vega J.M."/>
            <person name="Podio M."/>
            <person name="Orjuela J."/>
            <person name="Siena L.A."/>
            <person name="Pessino S.C."/>
            <person name="Combes M.C."/>
            <person name="Mariac C."/>
            <person name="Albertini E."/>
            <person name="Pupilli F."/>
            <person name="Ortiz J.P.A."/>
            <person name="Leblanc O."/>
        </authorList>
    </citation>
    <scope>NUCLEOTIDE SEQUENCE [LARGE SCALE GENOMIC DNA]</scope>
    <source>
        <strain evidence="3">R1</strain>
        <tissue evidence="3">Leaf</tissue>
    </source>
</reference>
<feature type="region of interest" description="Disordered" evidence="1">
    <location>
        <begin position="97"/>
        <end position="123"/>
    </location>
</feature>
<evidence type="ECO:0000313" key="3">
    <source>
        <dbReference type="EMBL" id="WVZ96108.1"/>
    </source>
</evidence>
<dbReference type="PANTHER" id="PTHR36140">
    <property type="entry name" value="F-BOX DOMAIN-CONTAINING PROTEIN-RELATED"/>
    <property type="match status" value="1"/>
</dbReference>
<organism evidence="3 4">
    <name type="scientific">Paspalum notatum var. saurae</name>
    <dbReference type="NCBI Taxonomy" id="547442"/>
    <lineage>
        <taxon>Eukaryota</taxon>
        <taxon>Viridiplantae</taxon>
        <taxon>Streptophyta</taxon>
        <taxon>Embryophyta</taxon>
        <taxon>Tracheophyta</taxon>
        <taxon>Spermatophyta</taxon>
        <taxon>Magnoliopsida</taxon>
        <taxon>Liliopsida</taxon>
        <taxon>Poales</taxon>
        <taxon>Poaceae</taxon>
        <taxon>PACMAD clade</taxon>
        <taxon>Panicoideae</taxon>
        <taxon>Andropogonodae</taxon>
        <taxon>Paspaleae</taxon>
        <taxon>Paspalinae</taxon>
        <taxon>Paspalum</taxon>
    </lineage>
</organism>
<dbReference type="InterPro" id="IPR001810">
    <property type="entry name" value="F-box_dom"/>
</dbReference>
<dbReference type="Pfam" id="PF12937">
    <property type="entry name" value="F-box-like"/>
    <property type="match status" value="1"/>
</dbReference>
<dbReference type="AlphaFoldDB" id="A0AAQ3UP85"/>
<keyword evidence="4" id="KW-1185">Reference proteome</keyword>
<accession>A0AAQ3UP85</accession>
<dbReference type="EMBL" id="CP144754">
    <property type="protein sequence ID" value="WVZ96108.1"/>
    <property type="molecule type" value="Genomic_DNA"/>
</dbReference>
<dbReference type="SUPFAM" id="SSF81383">
    <property type="entry name" value="F-box domain"/>
    <property type="match status" value="1"/>
</dbReference>
<dbReference type="CDD" id="cd09917">
    <property type="entry name" value="F-box_SF"/>
    <property type="match status" value="1"/>
</dbReference>
<evidence type="ECO:0000259" key="2">
    <source>
        <dbReference type="Pfam" id="PF12937"/>
    </source>
</evidence>
<dbReference type="InterPro" id="IPR036047">
    <property type="entry name" value="F-box-like_dom_sf"/>
</dbReference>
<sequence>MPPVRRTAASGGHGWLLRRISRGDDYSGDLFGGDHGRSLPDDALSPVLARLPTAADVVRCAAACRRWASVVAKDAAVLSRTLAPPLQGLTLGFFHQPDGATGATPRKRKRLSSNDDSDTAAQPRFFPSAAAAGLLGLRSPSKTALADAVLDDQGRSSRLLEHARPVASRNGCLVVELRRERHTEGLTLCVVNPMTGDLAQVPPLSGSDKPGDYACALYTGHDDLVSPPLSSFFFRVLIVYNRRSSTVLRSYSSDTRSWSAEVNRSWGPKVSSEDLRALGQSIVLRGVAYWPLRRTVLAVRIDTPEPAELRMPLSGTSSLPLGWRSLGVTPDGRLTFIDAAVCGGEYVTVAARAFLCPKAGEDDDGGGKWETIRGNCIRMTQLKLRCRDRDTPYEETIKLRWFCEKSGNLFFTLGKGTRSPGAFTVNMSTEQVEKVADDVDGLLHSDRGSWPNFVGYEMDGPTYLAAVLSGRLHSSNLRH</sequence>